<accession>A0A9J6D6Q6</accession>
<protein>
    <submittedName>
        <fullName evidence="2">Uncharacterized protein</fullName>
    </submittedName>
</protein>
<feature type="region of interest" description="Disordered" evidence="1">
    <location>
        <begin position="225"/>
        <end position="251"/>
    </location>
</feature>
<keyword evidence="3" id="KW-1185">Reference proteome</keyword>
<feature type="region of interest" description="Disordered" evidence="1">
    <location>
        <begin position="86"/>
        <end position="121"/>
    </location>
</feature>
<comment type="caution">
    <text evidence="2">The sequence shown here is derived from an EMBL/GenBank/DDBJ whole genome shotgun (WGS) entry which is preliminary data.</text>
</comment>
<dbReference type="EMBL" id="JABSTU010000011">
    <property type="protein sequence ID" value="KAH8009753.1"/>
    <property type="molecule type" value="Genomic_DNA"/>
</dbReference>
<gene>
    <name evidence="2" type="ORF">HPB51_019068</name>
</gene>
<evidence type="ECO:0000313" key="2">
    <source>
        <dbReference type="EMBL" id="KAH8009753.1"/>
    </source>
</evidence>
<evidence type="ECO:0000313" key="3">
    <source>
        <dbReference type="Proteomes" id="UP000821866"/>
    </source>
</evidence>
<feature type="region of interest" description="Disordered" evidence="1">
    <location>
        <begin position="1"/>
        <end position="21"/>
    </location>
</feature>
<reference evidence="2" key="1">
    <citation type="journal article" date="2020" name="Cell">
        <title>Large-Scale Comparative Analyses of Tick Genomes Elucidate Their Genetic Diversity and Vector Capacities.</title>
        <authorList>
            <consortium name="Tick Genome and Microbiome Consortium (TIGMIC)"/>
            <person name="Jia N."/>
            <person name="Wang J."/>
            <person name="Shi W."/>
            <person name="Du L."/>
            <person name="Sun Y."/>
            <person name="Zhan W."/>
            <person name="Jiang J.F."/>
            <person name="Wang Q."/>
            <person name="Zhang B."/>
            <person name="Ji P."/>
            <person name="Bell-Sakyi L."/>
            <person name="Cui X.M."/>
            <person name="Yuan T.T."/>
            <person name="Jiang B.G."/>
            <person name="Yang W.F."/>
            <person name="Lam T.T."/>
            <person name="Chang Q.C."/>
            <person name="Ding S.J."/>
            <person name="Wang X.J."/>
            <person name="Zhu J.G."/>
            <person name="Ruan X.D."/>
            <person name="Zhao L."/>
            <person name="Wei J.T."/>
            <person name="Ye R.Z."/>
            <person name="Que T.C."/>
            <person name="Du C.H."/>
            <person name="Zhou Y.H."/>
            <person name="Cheng J.X."/>
            <person name="Dai P.F."/>
            <person name="Guo W.B."/>
            <person name="Han X.H."/>
            <person name="Huang E.J."/>
            <person name="Li L.F."/>
            <person name="Wei W."/>
            <person name="Gao Y.C."/>
            <person name="Liu J.Z."/>
            <person name="Shao H.Z."/>
            <person name="Wang X."/>
            <person name="Wang C.C."/>
            <person name="Yang T.C."/>
            <person name="Huo Q.B."/>
            <person name="Li W."/>
            <person name="Chen H.Y."/>
            <person name="Chen S.E."/>
            <person name="Zhou L.G."/>
            <person name="Ni X.B."/>
            <person name="Tian J.H."/>
            <person name="Sheng Y."/>
            <person name="Liu T."/>
            <person name="Pan Y.S."/>
            <person name="Xia L.Y."/>
            <person name="Li J."/>
            <person name="Zhao F."/>
            <person name="Cao W.C."/>
        </authorList>
    </citation>
    <scope>NUCLEOTIDE SEQUENCE</scope>
    <source>
        <strain evidence="2">Rmic-2018</strain>
    </source>
</reference>
<name>A0A9J6D6Q6_RHIMP</name>
<organism evidence="2 3">
    <name type="scientific">Rhipicephalus microplus</name>
    <name type="common">Cattle tick</name>
    <name type="synonym">Boophilus microplus</name>
    <dbReference type="NCBI Taxonomy" id="6941"/>
    <lineage>
        <taxon>Eukaryota</taxon>
        <taxon>Metazoa</taxon>
        <taxon>Ecdysozoa</taxon>
        <taxon>Arthropoda</taxon>
        <taxon>Chelicerata</taxon>
        <taxon>Arachnida</taxon>
        <taxon>Acari</taxon>
        <taxon>Parasitiformes</taxon>
        <taxon>Ixodida</taxon>
        <taxon>Ixodoidea</taxon>
        <taxon>Ixodidae</taxon>
        <taxon>Rhipicephalinae</taxon>
        <taxon>Rhipicephalus</taxon>
        <taxon>Boophilus</taxon>
    </lineage>
</organism>
<sequence>MADAHHGRCASDRERSEDLRTARDHANYRACDRTTVNTVHGGGSVEDMRARLHADVGGCATRARGIGGSDCKLNWKRAELRGKMKDVGNPLDMAKGDENSKSKPRTGLGIGSNDATSGDPISAAHLWRPAAGQKGDDTSLEPTRQHYWFLSSIRCCKLHRPAHQLPRVVVSARDVETADRWGGGVVDGVFPGGLPQTPSYPIATSPLCAPLCARFPQRAARAHIPRRRHDSALATREAGARATTDGEASWPHARSLATVRSPVVPVTRSQKNVAEHADLVYSRYPRKTTRGTGIAGTNQQQLATGSLRHLTLVV</sequence>
<reference evidence="2" key="2">
    <citation type="submission" date="2021-09" db="EMBL/GenBank/DDBJ databases">
        <authorList>
            <person name="Jia N."/>
            <person name="Wang J."/>
            <person name="Shi W."/>
            <person name="Du L."/>
            <person name="Sun Y."/>
            <person name="Zhan W."/>
            <person name="Jiang J."/>
            <person name="Wang Q."/>
            <person name="Zhang B."/>
            <person name="Ji P."/>
            <person name="Sakyi L.B."/>
            <person name="Cui X."/>
            <person name="Yuan T."/>
            <person name="Jiang B."/>
            <person name="Yang W."/>
            <person name="Lam T.T.-Y."/>
            <person name="Chang Q."/>
            <person name="Ding S."/>
            <person name="Wang X."/>
            <person name="Zhu J."/>
            <person name="Ruan X."/>
            <person name="Zhao L."/>
            <person name="Wei J."/>
            <person name="Que T."/>
            <person name="Du C."/>
            <person name="Cheng J."/>
            <person name="Dai P."/>
            <person name="Han X."/>
            <person name="Huang E."/>
            <person name="Gao Y."/>
            <person name="Liu J."/>
            <person name="Shao H."/>
            <person name="Ye R."/>
            <person name="Li L."/>
            <person name="Wei W."/>
            <person name="Wang X."/>
            <person name="Wang C."/>
            <person name="Huo Q."/>
            <person name="Li W."/>
            <person name="Guo W."/>
            <person name="Chen H."/>
            <person name="Chen S."/>
            <person name="Zhou L."/>
            <person name="Zhou L."/>
            <person name="Ni X."/>
            <person name="Tian J."/>
            <person name="Zhou Y."/>
            <person name="Sheng Y."/>
            <person name="Liu T."/>
            <person name="Pan Y."/>
            <person name="Xia L."/>
            <person name="Li J."/>
            <person name="Zhao F."/>
            <person name="Cao W."/>
        </authorList>
    </citation>
    <scope>NUCLEOTIDE SEQUENCE</scope>
    <source>
        <strain evidence="2">Rmic-2018</strain>
        <tissue evidence="2">Larvae</tissue>
    </source>
</reference>
<dbReference type="Proteomes" id="UP000821866">
    <property type="component" value="Chromosome 9"/>
</dbReference>
<proteinExistence type="predicted"/>
<dbReference type="AlphaFoldDB" id="A0A9J6D6Q6"/>
<evidence type="ECO:0000256" key="1">
    <source>
        <dbReference type="SAM" id="MobiDB-lite"/>
    </source>
</evidence>